<evidence type="ECO:0000256" key="9">
    <source>
        <dbReference type="SAM" id="SignalP"/>
    </source>
</evidence>
<dbReference type="Pfam" id="PF24125">
    <property type="entry name" value="Cds6_C"/>
    <property type="match status" value="2"/>
</dbReference>
<feature type="active site" description="Nucleophile" evidence="7">
    <location>
        <position position="144"/>
    </location>
</feature>
<dbReference type="eggNOG" id="COG4319">
    <property type="taxonomic scope" value="Bacteria"/>
</dbReference>
<evidence type="ECO:0000259" key="10">
    <source>
        <dbReference type="PROSITE" id="PS52029"/>
    </source>
</evidence>
<evidence type="ECO:0000256" key="5">
    <source>
        <dbReference type="ARBA" id="ARBA00022984"/>
    </source>
</evidence>
<dbReference type="GO" id="GO:0009252">
    <property type="term" value="P:peptidoglycan biosynthetic process"/>
    <property type="evidence" value="ECO:0007669"/>
    <property type="project" value="UniProtKB-UniPathway"/>
</dbReference>
<keyword evidence="6 7" id="KW-0961">Cell wall biogenesis/degradation</keyword>
<feature type="domain" description="L,D-TPase catalytic" evidence="10">
    <location>
        <begin position="38"/>
        <end position="168"/>
    </location>
</feature>
<feature type="signal peptide" evidence="9">
    <location>
        <begin position="1"/>
        <end position="21"/>
    </location>
</feature>
<feature type="region of interest" description="Disordered" evidence="8">
    <location>
        <begin position="601"/>
        <end position="624"/>
    </location>
</feature>
<feature type="compositionally biased region" description="Low complexity" evidence="8">
    <location>
        <begin position="449"/>
        <end position="467"/>
    </location>
</feature>
<dbReference type="SUPFAM" id="SSF54427">
    <property type="entry name" value="NTF2-like"/>
    <property type="match status" value="3"/>
</dbReference>
<evidence type="ECO:0000256" key="6">
    <source>
        <dbReference type="ARBA" id="ARBA00023316"/>
    </source>
</evidence>
<dbReference type="PANTHER" id="PTHR36699">
    <property type="entry name" value="LD-TRANSPEPTIDASE"/>
    <property type="match status" value="1"/>
</dbReference>
<feature type="active site" description="Proton donor/acceptor" evidence="7">
    <location>
        <position position="130"/>
    </location>
</feature>
<comment type="pathway">
    <text evidence="1 7">Cell wall biogenesis; peptidoglycan biosynthesis.</text>
</comment>
<gene>
    <name evidence="11" type="ORF">DesfrDRAFT_1554</name>
</gene>
<sequence length="741" mass="80039">MKRIGPIIAAACLVLVCGSRASGEWTADIVDMDSTPSRFVAVDKKAQSFALLSRHSPLRVLTEIPCATGQALGDKFKEGDLKTPEGVYFITRRKSSGLNFDLYGDLAFPLDFPNPADVLRHKSGHGIWIHGRGHPITPYETQGCVALSMANIHRVDPELAEGMPVVIADQVRLGGKDSAALREEAKEVVADTYAWAKAWQNKSPAFFDFHDPEKFSITEGKPFSAFRGHKERLFKVLPWIKVDLADVRALAGPDYWVTYFVQLYRSPTLTSQGVKRLYWQRGTDGRFRIIGMEYEEMPVTLASAKTAGKPASPDEADTDTRKPDSPSEEEVQVRQLVDAHQAIMEKMARKAFGSLSLAPQHTPEDEAILEVAKSGEGTPGVSVATDAMRQVPPAPAAIAQAPAQPAPATPVKPAPAPAAGPTPPAPVTVAVATPAPSPAKVRPEAVSDAASGPWAPAPAATQAGPAPLDAGQTARVAAMVAGWSKAWENADMDGYLGYYADGARLGNLRGKDAIRRQKEGVWRGAKPERVDMRIVAAGKVSDGFDVVCAQVYQAKGRRESKGFKSLTLVPSGDRLLISAERWSKNRPEAPNAAPVTVAATPQAPAPGAPRAATATKVQAPEKATEKEREAAVAAMVESWRKAWESGRLDAYSDFYAENAVQGDRRSRQAIREDKADLWKDKAPSKVDLSDVRIRPRKDGFVVTCVQDYASKDGGGDHGRKTLYIEPSGNGYAIVEEQWSRM</sequence>
<accession>E1JVA5</accession>
<dbReference type="SUPFAM" id="SSF141523">
    <property type="entry name" value="L,D-transpeptidase catalytic domain-like"/>
    <property type="match status" value="1"/>
</dbReference>
<dbReference type="eggNOG" id="COG3034">
    <property type="taxonomic scope" value="Bacteria"/>
</dbReference>
<dbReference type="PROSITE" id="PS52029">
    <property type="entry name" value="LD_TPASE"/>
    <property type="match status" value="1"/>
</dbReference>
<dbReference type="InterPro" id="IPR056203">
    <property type="entry name" value="Cds6_C"/>
</dbReference>
<dbReference type="EMBL" id="AECZ01000008">
    <property type="protein sequence ID" value="EFL51699.1"/>
    <property type="molecule type" value="Genomic_DNA"/>
</dbReference>
<dbReference type="Pfam" id="PF03734">
    <property type="entry name" value="YkuD"/>
    <property type="match status" value="1"/>
</dbReference>
<organism evidence="11 12">
    <name type="scientific">Solidesulfovibrio fructosivorans JJ]</name>
    <dbReference type="NCBI Taxonomy" id="596151"/>
    <lineage>
        <taxon>Bacteria</taxon>
        <taxon>Pseudomonadati</taxon>
        <taxon>Thermodesulfobacteriota</taxon>
        <taxon>Desulfovibrionia</taxon>
        <taxon>Desulfovibrionales</taxon>
        <taxon>Desulfovibrionaceae</taxon>
        <taxon>Solidesulfovibrio</taxon>
    </lineage>
</organism>
<comment type="caution">
    <text evidence="11">The sequence shown here is derived from an EMBL/GenBank/DDBJ whole genome shotgun (WGS) entry which is preliminary data.</text>
</comment>
<name>E1JVA5_SOLFR</name>
<comment type="similarity">
    <text evidence="2">Belongs to the YkuD family.</text>
</comment>
<feature type="region of interest" description="Disordered" evidence="8">
    <location>
        <begin position="397"/>
        <end position="468"/>
    </location>
</feature>
<dbReference type="InterPro" id="IPR005490">
    <property type="entry name" value="LD_TPept_cat_dom"/>
</dbReference>
<dbReference type="InterPro" id="IPR032710">
    <property type="entry name" value="NTF2-like_dom_sf"/>
</dbReference>
<dbReference type="PANTHER" id="PTHR36699:SF1">
    <property type="entry name" value="L,D-TRANSPEPTIDASE YAFK-RELATED"/>
    <property type="match status" value="1"/>
</dbReference>
<dbReference type="GO" id="GO:0071555">
    <property type="term" value="P:cell wall organization"/>
    <property type="evidence" value="ECO:0007669"/>
    <property type="project" value="UniProtKB-UniRule"/>
</dbReference>
<evidence type="ECO:0000256" key="8">
    <source>
        <dbReference type="SAM" id="MobiDB-lite"/>
    </source>
</evidence>
<keyword evidence="9" id="KW-0732">Signal</keyword>
<feature type="region of interest" description="Disordered" evidence="8">
    <location>
        <begin position="304"/>
        <end position="331"/>
    </location>
</feature>
<dbReference type="UniPathway" id="UPA00219"/>
<keyword evidence="3" id="KW-0808">Transferase</keyword>
<dbReference type="Gene3D" id="3.10.450.50">
    <property type="match status" value="2"/>
</dbReference>
<dbReference type="Gene3D" id="2.40.440.10">
    <property type="entry name" value="L,D-transpeptidase catalytic domain-like"/>
    <property type="match status" value="1"/>
</dbReference>
<dbReference type="GO" id="GO:0016740">
    <property type="term" value="F:transferase activity"/>
    <property type="evidence" value="ECO:0007669"/>
    <property type="project" value="UniProtKB-KW"/>
</dbReference>
<evidence type="ECO:0000313" key="11">
    <source>
        <dbReference type="EMBL" id="EFL51699.1"/>
    </source>
</evidence>
<dbReference type="GO" id="GO:0004180">
    <property type="term" value="F:carboxypeptidase activity"/>
    <property type="evidence" value="ECO:0007669"/>
    <property type="project" value="UniProtKB-ARBA"/>
</dbReference>
<evidence type="ECO:0000256" key="1">
    <source>
        <dbReference type="ARBA" id="ARBA00004752"/>
    </source>
</evidence>
<dbReference type="AlphaFoldDB" id="E1JVA5"/>
<evidence type="ECO:0000256" key="2">
    <source>
        <dbReference type="ARBA" id="ARBA00005992"/>
    </source>
</evidence>
<dbReference type="GO" id="GO:0008360">
    <property type="term" value="P:regulation of cell shape"/>
    <property type="evidence" value="ECO:0007669"/>
    <property type="project" value="UniProtKB-UniRule"/>
</dbReference>
<reference evidence="11 12" key="1">
    <citation type="submission" date="2010-08" db="EMBL/GenBank/DDBJ databases">
        <title>The draft genome of Desulfovibrio fructosovorans JJ.</title>
        <authorList>
            <consortium name="US DOE Joint Genome Institute (JGI-PGF)"/>
            <person name="Lucas S."/>
            <person name="Copeland A."/>
            <person name="Lapidus A."/>
            <person name="Cheng J.-F."/>
            <person name="Bruce D."/>
            <person name="Goodwin L."/>
            <person name="Pitluck S."/>
            <person name="Land M.L."/>
            <person name="Hauser L."/>
            <person name="Chang Y.-J."/>
            <person name="Jeffries C."/>
            <person name="Wall J.D."/>
            <person name="Stahl D.A."/>
            <person name="Arkin A.P."/>
            <person name="Dehal P."/>
            <person name="Stolyar S.M."/>
            <person name="Hazen T.C."/>
            <person name="Woyke T.J."/>
        </authorList>
    </citation>
    <scope>NUCLEOTIDE SEQUENCE [LARGE SCALE GENOMIC DNA]</scope>
    <source>
        <strain evidence="11 12">JJ</strain>
    </source>
</reference>
<feature type="compositionally biased region" description="Pro residues" evidence="8">
    <location>
        <begin position="404"/>
        <end position="426"/>
    </location>
</feature>
<dbReference type="RefSeq" id="WP_005992692.1">
    <property type="nucleotide sequence ID" value="NZ_AECZ01000008.1"/>
</dbReference>
<proteinExistence type="inferred from homology"/>
<keyword evidence="4 7" id="KW-0133">Cell shape</keyword>
<dbReference type="InterPro" id="IPR038063">
    <property type="entry name" value="Transpep_catalytic_dom"/>
</dbReference>
<keyword evidence="12" id="KW-1185">Reference proteome</keyword>
<feature type="chain" id="PRO_5003147955" evidence="9">
    <location>
        <begin position="22"/>
        <end position="741"/>
    </location>
</feature>
<evidence type="ECO:0000256" key="4">
    <source>
        <dbReference type="ARBA" id="ARBA00022960"/>
    </source>
</evidence>
<evidence type="ECO:0000313" key="12">
    <source>
        <dbReference type="Proteomes" id="UP000006250"/>
    </source>
</evidence>
<dbReference type="Proteomes" id="UP000006250">
    <property type="component" value="Unassembled WGS sequence"/>
</dbReference>
<dbReference type="STRING" id="596151.DesfrDRAFT_1554"/>
<evidence type="ECO:0000256" key="7">
    <source>
        <dbReference type="PROSITE-ProRule" id="PRU01373"/>
    </source>
</evidence>
<dbReference type="OrthoDB" id="9809748at2"/>
<dbReference type="CDD" id="cd16913">
    <property type="entry name" value="YkuD_like"/>
    <property type="match status" value="1"/>
</dbReference>
<keyword evidence="5 7" id="KW-0573">Peptidoglycan synthesis</keyword>
<evidence type="ECO:0000256" key="3">
    <source>
        <dbReference type="ARBA" id="ARBA00022679"/>
    </source>
</evidence>
<protein>
    <submittedName>
        <fullName evidence="11">ErfK/YbiS/YcfS/YnhG family protein</fullName>
    </submittedName>
</protein>